<evidence type="ECO:0000313" key="3">
    <source>
        <dbReference type="Proteomes" id="UP000250085"/>
    </source>
</evidence>
<dbReference type="EMBL" id="CP015106">
    <property type="protein sequence ID" value="ASJ14276.1"/>
    <property type="molecule type" value="Genomic_DNA"/>
</dbReference>
<feature type="transmembrane region" description="Helical" evidence="1">
    <location>
        <begin position="12"/>
        <end position="29"/>
    </location>
</feature>
<name>A0A2Z2N969_9EURY</name>
<protein>
    <recommendedName>
        <fullName evidence="4">DUF996 domain-containing protein</fullName>
    </recommendedName>
</protein>
<keyword evidence="1" id="KW-0812">Transmembrane</keyword>
<proteinExistence type="predicted"/>
<keyword evidence="1" id="KW-0472">Membrane</keyword>
<reference evidence="2 3" key="1">
    <citation type="submission" date="2016-04" db="EMBL/GenBank/DDBJ databases">
        <title>Complete genome sequence of Thermococcus radiotolerans type strain EJ2.</title>
        <authorList>
            <person name="Oger P.M."/>
        </authorList>
    </citation>
    <scope>NUCLEOTIDE SEQUENCE [LARGE SCALE GENOMIC DNA]</scope>
    <source>
        <strain evidence="2 3">EJ2</strain>
    </source>
</reference>
<dbReference type="Pfam" id="PF06195">
    <property type="entry name" value="DUF996"/>
    <property type="match status" value="1"/>
</dbReference>
<evidence type="ECO:0000256" key="1">
    <source>
        <dbReference type="SAM" id="Phobius"/>
    </source>
</evidence>
<dbReference type="InterPro" id="IPR010397">
    <property type="entry name" value="DUF996"/>
</dbReference>
<feature type="transmembrane region" description="Helical" evidence="1">
    <location>
        <begin position="127"/>
        <end position="151"/>
    </location>
</feature>
<sequence>MSELKNAKLLGGIGAILTLVGLGFVGFILKLFAVKDIAEATGRGEIFSKYLWAAILNIIAALILVATIWGTMFAMGFSESPEGIIGAMGMGGLIAAIIMFIGVWFMKQSYDIISEETGVGTFHTTALLYLAGAILVPVGLGLVILLVAAVLEIVAFFSLPDEVAQTAEEQVPVSFEE</sequence>
<dbReference type="RefSeq" id="WP_088866447.1">
    <property type="nucleotide sequence ID" value="NZ_CP015106.1"/>
</dbReference>
<feature type="transmembrane region" description="Helical" evidence="1">
    <location>
        <begin position="50"/>
        <end position="72"/>
    </location>
</feature>
<feature type="transmembrane region" description="Helical" evidence="1">
    <location>
        <begin position="84"/>
        <end position="106"/>
    </location>
</feature>
<gene>
    <name evidence="2" type="ORF">A3L10_03655</name>
</gene>
<evidence type="ECO:0000313" key="2">
    <source>
        <dbReference type="EMBL" id="ASJ14276.1"/>
    </source>
</evidence>
<dbReference type="AlphaFoldDB" id="A0A2Z2N969"/>
<dbReference type="OrthoDB" id="102602at2157"/>
<organism evidence="2 3">
    <name type="scientific">Thermococcus radiotolerans</name>
    <dbReference type="NCBI Taxonomy" id="187880"/>
    <lineage>
        <taxon>Archaea</taxon>
        <taxon>Methanobacteriati</taxon>
        <taxon>Methanobacteriota</taxon>
        <taxon>Thermococci</taxon>
        <taxon>Thermococcales</taxon>
        <taxon>Thermococcaceae</taxon>
        <taxon>Thermococcus</taxon>
    </lineage>
</organism>
<keyword evidence="3" id="KW-1185">Reference proteome</keyword>
<dbReference type="Proteomes" id="UP000250085">
    <property type="component" value="Chromosome"/>
</dbReference>
<accession>A0A2Z2N969</accession>
<dbReference type="GeneID" id="33327913"/>
<evidence type="ECO:0008006" key="4">
    <source>
        <dbReference type="Google" id="ProtNLM"/>
    </source>
</evidence>
<keyword evidence="1" id="KW-1133">Transmembrane helix</keyword>
<dbReference type="KEGG" id="trl:A3L10_03655"/>